<evidence type="ECO:0000256" key="1">
    <source>
        <dbReference type="ARBA" id="ARBA00004141"/>
    </source>
</evidence>
<keyword evidence="4 8" id="KW-0611">Plant defense</keyword>
<evidence type="ECO:0000256" key="3">
    <source>
        <dbReference type="ARBA" id="ARBA00022692"/>
    </source>
</evidence>
<evidence type="ECO:0000256" key="9">
    <source>
        <dbReference type="SAM" id="Phobius"/>
    </source>
</evidence>
<comment type="caution">
    <text evidence="10">The sequence shown here is derived from an EMBL/GenBank/DDBJ whole genome shotgun (WGS) entry which is preliminary data.</text>
</comment>
<keyword evidence="11" id="KW-1185">Reference proteome</keyword>
<gene>
    <name evidence="8" type="primary">MLO</name>
    <name evidence="10" type="ORF">Nepgr_016916</name>
</gene>
<dbReference type="GO" id="GO:0016020">
    <property type="term" value="C:membrane"/>
    <property type="evidence" value="ECO:0007669"/>
    <property type="project" value="UniProtKB-SubCell"/>
</dbReference>
<dbReference type="InterPro" id="IPR004326">
    <property type="entry name" value="Mlo"/>
</dbReference>
<keyword evidence="6 8" id="KW-0472">Membrane</keyword>
<comment type="domain">
    <text evidence="8">The C-terminus contains a calmodulin-binding domain, which binds calmodulin in a calcium-dependent fashion.</text>
</comment>
<name>A0AAD3XSX7_NEPGR</name>
<proteinExistence type="inferred from homology"/>
<dbReference type="AlphaFoldDB" id="A0AAD3XSX7"/>
<comment type="function">
    <text evidence="8">May be involved in modulation of pathogen defense and leaf cell death.</text>
</comment>
<evidence type="ECO:0000313" key="11">
    <source>
        <dbReference type="Proteomes" id="UP001279734"/>
    </source>
</evidence>
<dbReference type="EMBL" id="BSYO01000015">
    <property type="protein sequence ID" value="GMH15075.1"/>
    <property type="molecule type" value="Genomic_DNA"/>
</dbReference>
<reference evidence="10" key="1">
    <citation type="submission" date="2023-05" db="EMBL/GenBank/DDBJ databases">
        <title>Nepenthes gracilis genome sequencing.</title>
        <authorList>
            <person name="Fukushima K."/>
        </authorList>
    </citation>
    <scope>NUCLEOTIDE SEQUENCE</scope>
    <source>
        <strain evidence="10">SING2019-196</strain>
    </source>
</reference>
<evidence type="ECO:0000256" key="8">
    <source>
        <dbReference type="RuleBase" id="RU280816"/>
    </source>
</evidence>
<dbReference type="PANTHER" id="PTHR31942:SF9">
    <property type="entry name" value="MLO-LIKE PROTEIN 4"/>
    <property type="match status" value="1"/>
</dbReference>
<accession>A0AAD3XSX7</accession>
<dbReference type="Proteomes" id="UP001279734">
    <property type="component" value="Unassembled WGS sequence"/>
</dbReference>
<evidence type="ECO:0000256" key="5">
    <source>
        <dbReference type="ARBA" id="ARBA00022989"/>
    </source>
</evidence>
<organism evidence="10 11">
    <name type="scientific">Nepenthes gracilis</name>
    <name type="common">Slender pitcher plant</name>
    <dbReference type="NCBI Taxonomy" id="150966"/>
    <lineage>
        <taxon>Eukaryota</taxon>
        <taxon>Viridiplantae</taxon>
        <taxon>Streptophyta</taxon>
        <taxon>Embryophyta</taxon>
        <taxon>Tracheophyta</taxon>
        <taxon>Spermatophyta</taxon>
        <taxon>Magnoliopsida</taxon>
        <taxon>eudicotyledons</taxon>
        <taxon>Gunneridae</taxon>
        <taxon>Pentapetalae</taxon>
        <taxon>Caryophyllales</taxon>
        <taxon>Nepenthaceae</taxon>
        <taxon>Nepenthes</taxon>
    </lineage>
</organism>
<evidence type="ECO:0000313" key="10">
    <source>
        <dbReference type="EMBL" id="GMH15075.1"/>
    </source>
</evidence>
<dbReference type="GO" id="GO:0005516">
    <property type="term" value="F:calmodulin binding"/>
    <property type="evidence" value="ECO:0007669"/>
    <property type="project" value="UniProtKB-KW"/>
</dbReference>
<feature type="transmembrane region" description="Helical" evidence="9">
    <location>
        <begin position="313"/>
        <end position="334"/>
    </location>
</feature>
<keyword evidence="5 8" id="KW-1133">Transmembrane helix</keyword>
<evidence type="ECO:0000256" key="4">
    <source>
        <dbReference type="ARBA" id="ARBA00022821"/>
    </source>
</evidence>
<dbReference type="InterPro" id="IPR015421">
    <property type="entry name" value="PyrdxlP-dep_Trfase_major"/>
</dbReference>
<comment type="subcellular location">
    <subcellularLocation>
        <location evidence="1 8">Membrane</location>
        <topology evidence="1 8">Multi-pass membrane protein</topology>
    </subcellularLocation>
</comment>
<keyword evidence="7 8" id="KW-0568">Pathogenesis-related protein</keyword>
<sequence length="508" mass="57649">MNIVSVGTDAQGSINMEDWRRATEANKDNRSTLMVTYPSTHGIYEDGIDENCKIIHGSGSKLTTFQLVKSLILTTWGNILSPAFLAMLYSLASYVGPYLIVTLDHYPDECGGSRTFEINMLKGNKSMFISKVLRWSFNNVIHTCAQTQNSWLAEQLILQTLLFYHDDAIAPLRFGAIKLAQTLPTAEAANTHQRAINRLGKGLQKTKRKAITASVEKIKEELMLLDLISLMLGQCARWISEMCVDSSLFNSRFYPCSQEDFGIHENFLLGKFLLLADENEIPPRGLFNPLSHQGGEGHELFVSYEDLEQLHRFLFVLGITHVLYSCLAVGLTMIKIYSWRKWEYQASALAADGKLQVRRNKMMRQQNTFAFHHASHPWSRNRVLIRMFCFLQKFKSSIWKSDYLALPLGFVTTHELPLSYNSHKHMVRNMEDEFPTIVGISWPLGGYAILCIFPNIHEKAGRRREEGTETNLITIYGGRRIEIESSESSSPSVASRSLAEIAPVTNHR</sequence>
<evidence type="ECO:0000256" key="2">
    <source>
        <dbReference type="ARBA" id="ARBA00006574"/>
    </source>
</evidence>
<keyword evidence="3 8" id="KW-0812">Transmembrane</keyword>
<comment type="similarity">
    <text evidence="2 8">Belongs to the MLO family.</text>
</comment>
<keyword evidence="8" id="KW-0112">Calmodulin-binding</keyword>
<dbReference type="PANTHER" id="PTHR31942">
    <property type="entry name" value="MLO-LIKE PROTEIN 1"/>
    <property type="match status" value="1"/>
</dbReference>
<evidence type="ECO:0000256" key="6">
    <source>
        <dbReference type="ARBA" id="ARBA00023136"/>
    </source>
</evidence>
<dbReference type="Gene3D" id="3.40.640.10">
    <property type="entry name" value="Type I PLP-dependent aspartate aminotransferase-like (Major domain)"/>
    <property type="match status" value="1"/>
</dbReference>
<protein>
    <recommendedName>
        <fullName evidence="8">MLO-like protein</fullName>
    </recommendedName>
</protein>
<dbReference type="Pfam" id="PF03094">
    <property type="entry name" value="Mlo"/>
    <property type="match status" value="1"/>
</dbReference>
<dbReference type="GO" id="GO:0006952">
    <property type="term" value="P:defense response"/>
    <property type="evidence" value="ECO:0007669"/>
    <property type="project" value="UniProtKB-KW"/>
</dbReference>
<evidence type="ECO:0000256" key="7">
    <source>
        <dbReference type="ARBA" id="ARBA00023265"/>
    </source>
</evidence>